<dbReference type="PANTHER" id="PTHR31737:SF3">
    <property type="entry name" value="CELL WALL PROTEIN YJL171C"/>
    <property type="match status" value="1"/>
</dbReference>
<dbReference type="AlphaFoldDB" id="A0AAV5R3V4"/>
<evidence type="ECO:0000313" key="12">
    <source>
        <dbReference type="Proteomes" id="UP001378960"/>
    </source>
</evidence>
<dbReference type="GO" id="GO:0009277">
    <property type="term" value="C:fungal-type cell wall"/>
    <property type="evidence" value="ECO:0007669"/>
    <property type="project" value="TreeGrafter"/>
</dbReference>
<evidence type="ECO:0000256" key="1">
    <source>
        <dbReference type="ARBA" id="ARBA00000382"/>
    </source>
</evidence>
<evidence type="ECO:0000256" key="7">
    <source>
        <dbReference type="ARBA" id="ARBA00023316"/>
    </source>
</evidence>
<comment type="similarity">
    <text evidence="2">Belongs to the PGA52 family.</text>
</comment>
<dbReference type="EC" id="3.2.1.39" evidence="3"/>
<keyword evidence="4 8" id="KW-0732">Signal</keyword>
<feature type="domain" description="Cell wall protein YJL171C/Tos1 N-terminal" evidence="10">
    <location>
        <begin position="29"/>
        <end position="94"/>
    </location>
</feature>
<comment type="catalytic activity">
    <reaction evidence="1">
        <text>Hydrolysis of (1-&gt;3)-beta-D-glucosidic linkages in (1-&gt;3)-beta-D-glucans.</text>
        <dbReference type="EC" id="3.2.1.39"/>
    </reaction>
</comment>
<evidence type="ECO:0000256" key="6">
    <source>
        <dbReference type="ARBA" id="ARBA00023295"/>
    </source>
</evidence>
<accession>A0AAV5R3V4</accession>
<gene>
    <name evidence="11" type="ORF">DAPK24_025400</name>
</gene>
<keyword evidence="6" id="KW-0326">Glycosidase</keyword>
<proteinExistence type="inferred from homology"/>
<evidence type="ECO:0000256" key="5">
    <source>
        <dbReference type="ARBA" id="ARBA00022801"/>
    </source>
</evidence>
<sequence>MNTMNTLLTLTALALTAQASRFSSEADILQFDNVGYSGYYYPVSKIEALSDGNCSCEKDLSKPFTFSGPLAPLDGDMTVHFRGPMNLKKFGFYTTSDYENNQSSGSWERLAYYDSESKTADNVTFLANYGHENTCLGNAADFVSSDGLKKSDSSEILDDVLIPSALEFAIASGIECNGTSDCGAYRTDGQAYHGFGGGLNRMFLFEFNAPSDTSEDDKQNKTDGYDMPAIWLLNAHILRTSQYPLNGNCSSWNTGSGEFDIFEVMNFTERNNFYSTIHDFQGTDDIGTGLQNFGYLERTPGSTMKGGVIFSQDSTITVFLSNDTSLDSSIDNSNLSTWISSLTEQGKEENATLSSISIAPPTITAQASESATVSSISSTSHRNDAAAIIPNSFMGTLLNSVVYVILSALYI</sequence>
<comment type="caution">
    <text evidence="11">The sequence shown here is derived from an EMBL/GenBank/DDBJ whole genome shotgun (WGS) entry which is preliminary data.</text>
</comment>
<evidence type="ECO:0000256" key="3">
    <source>
        <dbReference type="ARBA" id="ARBA00012780"/>
    </source>
</evidence>
<evidence type="ECO:0000256" key="4">
    <source>
        <dbReference type="ARBA" id="ARBA00022729"/>
    </source>
</evidence>
<feature type="domain" description="Cell wall protein YJL171C/Tos1 C-terminal" evidence="9">
    <location>
        <begin position="105"/>
        <end position="338"/>
    </location>
</feature>
<dbReference type="Pfam" id="PF10290">
    <property type="entry name" value="YJL171C_Tos1_N"/>
    <property type="match status" value="1"/>
</dbReference>
<dbReference type="GO" id="GO:0071555">
    <property type="term" value="P:cell wall organization"/>
    <property type="evidence" value="ECO:0007669"/>
    <property type="project" value="UniProtKB-KW"/>
</dbReference>
<dbReference type="InterPro" id="IPR018805">
    <property type="entry name" value="YJL171C/Tos1_C"/>
</dbReference>
<evidence type="ECO:0000259" key="10">
    <source>
        <dbReference type="Pfam" id="PF10290"/>
    </source>
</evidence>
<dbReference type="GO" id="GO:0042973">
    <property type="term" value="F:glucan endo-1,3-beta-D-glucosidase activity"/>
    <property type="evidence" value="ECO:0007669"/>
    <property type="project" value="UniProtKB-EC"/>
</dbReference>
<reference evidence="11 12" key="1">
    <citation type="journal article" date="2023" name="Elife">
        <title>Identification of key yeast species and microbe-microbe interactions impacting larval growth of Drosophila in the wild.</title>
        <authorList>
            <person name="Mure A."/>
            <person name="Sugiura Y."/>
            <person name="Maeda R."/>
            <person name="Honda K."/>
            <person name="Sakurai N."/>
            <person name="Takahashi Y."/>
            <person name="Watada M."/>
            <person name="Katoh T."/>
            <person name="Gotoh A."/>
            <person name="Gotoh Y."/>
            <person name="Taniguchi I."/>
            <person name="Nakamura K."/>
            <person name="Hayashi T."/>
            <person name="Katayama T."/>
            <person name="Uemura T."/>
            <person name="Hattori Y."/>
        </authorList>
    </citation>
    <scope>NUCLEOTIDE SEQUENCE [LARGE SCALE GENOMIC DNA]</scope>
    <source>
        <strain evidence="11 12">PK-24</strain>
    </source>
</reference>
<protein>
    <recommendedName>
        <fullName evidence="3">glucan endo-1,3-beta-D-glucosidase</fullName>
        <ecNumber evidence="3">3.2.1.39</ecNumber>
    </recommendedName>
</protein>
<organism evidence="11 12">
    <name type="scientific">Pichia kluyveri</name>
    <name type="common">Yeast</name>
    <dbReference type="NCBI Taxonomy" id="36015"/>
    <lineage>
        <taxon>Eukaryota</taxon>
        <taxon>Fungi</taxon>
        <taxon>Dikarya</taxon>
        <taxon>Ascomycota</taxon>
        <taxon>Saccharomycotina</taxon>
        <taxon>Pichiomycetes</taxon>
        <taxon>Pichiales</taxon>
        <taxon>Pichiaceae</taxon>
        <taxon>Pichia</taxon>
    </lineage>
</organism>
<dbReference type="PANTHER" id="PTHR31737">
    <property type="entry name" value="PROTEIN TOS1"/>
    <property type="match status" value="1"/>
</dbReference>
<evidence type="ECO:0000259" key="9">
    <source>
        <dbReference type="Pfam" id="PF10287"/>
    </source>
</evidence>
<dbReference type="InterPro" id="IPR018807">
    <property type="entry name" value="YJL171C/Tos1_N"/>
</dbReference>
<keyword evidence="5" id="KW-0378">Hydrolase</keyword>
<dbReference type="Proteomes" id="UP001378960">
    <property type="component" value="Unassembled WGS sequence"/>
</dbReference>
<name>A0AAV5R3V4_PICKL</name>
<keyword evidence="7" id="KW-0961">Cell wall biogenesis/degradation</keyword>
<evidence type="ECO:0000313" key="11">
    <source>
        <dbReference type="EMBL" id="GMM45965.1"/>
    </source>
</evidence>
<evidence type="ECO:0000256" key="8">
    <source>
        <dbReference type="SAM" id="SignalP"/>
    </source>
</evidence>
<evidence type="ECO:0000256" key="2">
    <source>
        <dbReference type="ARBA" id="ARBA00006055"/>
    </source>
</evidence>
<dbReference type="EMBL" id="BTGB01000003">
    <property type="protein sequence ID" value="GMM45965.1"/>
    <property type="molecule type" value="Genomic_DNA"/>
</dbReference>
<feature type="chain" id="PRO_5043439500" description="glucan endo-1,3-beta-D-glucosidase" evidence="8">
    <location>
        <begin position="20"/>
        <end position="411"/>
    </location>
</feature>
<keyword evidence="12" id="KW-1185">Reference proteome</keyword>
<dbReference type="Pfam" id="PF10287">
    <property type="entry name" value="YJL171C_Tos1_C"/>
    <property type="match status" value="1"/>
</dbReference>
<feature type="signal peptide" evidence="8">
    <location>
        <begin position="1"/>
        <end position="19"/>
    </location>
</feature>